<evidence type="ECO:0000256" key="5">
    <source>
        <dbReference type="ARBA" id="ARBA00023136"/>
    </source>
</evidence>
<feature type="transmembrane region" description="Helical" evidence="7">
    <location>
        <begin position="410"/>
        <end position="434"/>
    </location>
</feature>
<dbReference type="Pfam" id="PF03348">
    <property type="entry name" value="Serinc"/>
    <property type="match status" value="1"/>
</dbReference>
<gene>
    <name evidence="9" type="ORF">ALAG00032_LOCUS5929</name>
    <name evidence="10" type="ORF">ALAG00032_LOCUS5931</name>
</gene>
<feature type="transmembrane region" description="Helical" evidence="7">
    <location>
        <begin position="119"/>
        <end position="142"/>
    </location>
</feature>
<reference evidence="10" key="1">
    <citation type="submission" date="2021-01" db="EMBL/GenBank/DDBJ databases">
        <authorList>
            <person name="Corre E."/>
            <person name="Pelletier E."/>
            <person name="Niang G."/>
            <person name="Scheremetjew M."/>
            <person name="Finn R."/>
            <person name="Kale V."/>
            <person name="Holt S."/>
            <person name="Cochrane G."/>
            <person name="Meng A."/>
            <person name="Brown T."/>
            <person name="Cohen L."/>
        </authorList>
    </citation>
    <scope>NUCLEOTIDE SEQUENCE</scope>
    <source>
        <strain evidence="10">CCMP1510</strain>
    </source>
</reference>
<dbReference type="GO" id="GO:0016020">
    <property type="term" value="C:membrane"/>
    <property type="evidence" value="ECO:0007669"/>
    <property type="project" value="UniProtKB-SubCell"/>
</dbReference>
<dbReference type="EMBL" id="HBIJ01008382">
    <property type="protein sequence ID" value="CAE0365187.1"/>
    <property type="molecule type" value="Transcribed_RNA"/>
</dbReference>
<keyword evidence="3 7" id="KW-0812">Transmembrane</keyword>
<keyword evidence="4 7" id="KW-1133">Transmembrane helix</keyword>
<feature type="transmembrane region" description="Helical" evidence="7">
    <location>
        <begin position="85"/>
        <end position="104"/>
    </location>
</feature>
<name>A0A6S8BNU5_9STRA</name>
<dbReference type="InterPro" id="IPR005016">
    <property type="entry name" value="TDE1/TMS"/>
</dbReference>
<feature type="compositionally biased region" description="Polar residues" evidence="6">
    <location>
        <begin position="340"/>
        <end position="352"/>
    </location>
</feature>
<comment type="subcellular location">
    <subcellularLocation>
        <location evidence="1">Membrane</location>
        <topology evidence="1">Multi-pass membrane protein</topology>
    </subcellularLocation>
</comment>
<evidence type="ECO:0000313" key="10">
    <source>
        <dbReference type="EMBL" id="CAE0365189.1"/>
    </source>
</evidence>
<proteinExistence type="inferred from homology"/>
<feature type="transmembrane region" description="Helical" evidence="7">
    <location>
        <begin position="369"/>
        <end position="390"/>
    </location>
</feature>
<feature type="transmembrane region" description="Helical" evidence="7">
    <location>
        <begin position="149"/>
        <end position="166"/>
    </location>
</feature>
<feature type="transmembrane region" description="Helical" evidence="7">
    <location>
        <begin position="223"/>
        <end position="242"/>
    </location>
</feature>
<evidence type="ECO:0000256" key="6">
    <source>
        <dbReference type="SAM" id="MobiDB-lite"/>
    </source>
</evidence>
<protein>
    <recommendedName>
        <fullName evidence="11">Serine incorporator</fullName>
    </recommendedName>
</protein>
<feature type="chain" id="PRO_5036393504" description="Serine incorporator" evidence="8">
    <location>
        <begin position="20"/>
        <end position="440"/>
    </location>
</feature>
<feature type="signal peptide" evidence="8">
    <location>
        <begin position="1"/>
        <end position="19"/>
    </location>
</feature>
<feature type="transmembrane region" description="Helical" evidence="7">
    <location>
        <begin position="186"/>
        <end position="211"/>
    </location>
</feature>
<dbReference type="AlphaFoldDB" id="A0A6S8BNU5"/>
<feature type="transmembrane region" description="Helical" evidence="7">
    <location>
        <begin position="43"/>
        <end position="65"/>
    </location>
</feature>
<evidence type="ECO:0000256" key="3">
    <source>
        <dbReference type="ARBA" id="ARBA00022692"/>
    </source>
</evidence>
<sequence length="440" mass="47497">MGLIFSALCCLGECACCLACRSCCCCGSRSDKKAEGNNGRCGSLTIMLLTVGFSLLCQYVLGKYFEYYAFEDGCGNSHACMGAAAVYRISMVSALFFFVLAIVGRVEPALHDSFWGCKFWGWILALVVAWFLPNPIFFGYIWVARIGSFLFVILQQILLIDLAYYVNDTLVTAADEGTSDEICGLALPLIILLAMSFLCFAIAITGIALLFVYFGTSCESPNLILSLTIVLLCIAIPCQLFISKDSNLLTSSFVSVYTVYLAAAALSANPVESCNPFYSNSSDWLSILLGITFIVIVLLYTIWSASTNAKYLKDGRADQKVSDNGPGGNMMNKILTGQLESGDTTTEDSQPSGADLEESNADRKSSAEVCSFCIVMGLMAMNVAMVLTNWGSTHRGGGQASSPSSGKVAMFMQAASQWTCLALFIWTLVAPSLFPDRDFS</sequence>
<keyword evidence="5 7" id="KW-0472">Membrane</keyword>
<evidence type="ECO:0000256" key="2">
    <source>
        <dbReference type="ARBA" id="ARBA00006665"/>
    </source>
</evidence>
<feature type="transmembrane region" description="Helical" evidence="7">
    <location>
        <begin position="284"/>
        <end position="303"/>
    </location>
</feature>
<dbReference type="PANTHER" id="PTHR10383">
    <property type="entry name" value="SERINE INCORPORATOR"/>
    <property type="match status" value="1"/>
</dbReference>
<comment type="similarity">
    <text evidence="2">Belongs to the TDE1 family.</text>
</comment>
<evidence type="ECO:0000313" key="9">
    <source>
        <dbReference type="EMBL" id="CAE0365187.1"/>
    </source>
</evidence>
<evidence type="ECO:0000256" key="7">
    <source>
        <dbReference type="SAM" id="Phobius"/>
    </source>
</evidence>
<evidence type="ECO:0000256" key="8">
    <source>
        <dbReference type="SAM" id="SignalP"/>
    </source>
</evidence>
<dbReference type="EMBL" id="HBIJ01008384">
    <property type="protein sequence ID" value="CAE0365189.1"/>
    <property type="molecule type" value="Transcribed_RNA"/>
</dbReference>
<evidence type="ECO:0000256" key="4">
    <source>
        <dbReference type="ARBA" id="ARBA00022989"/>
    </source>
</evidence>
<dbReference type="PANTHER" id="PTHR10383:SF9">
    <property type="entry name" value="SERINE INCORPORATOR, ISOFORM F"/>
    <property type="match status" value="1"/>
</dbReference>
<evidence type="ECO:0000256" key="1">
    <source>
        <dbReference type="ARBA" id="ARBA00004141"/>
    </source>
</evidence>
<organism evidence="10">
    <name type="scientific">Aureoumbra lagunensis</name>
    <dbReference type="NCBI Taxonomy" id="44058"/>
    <lineage>
        <taxon>Eukaryota</taxon>
        <taxon>Sar</taxon>
        <taxon>Stramenopiles</taxon>
        <taxon>Ochrophyta</taxon>
        <taxon>Pelagophyceae</taxon>
        <taxon>Pelagomonadales</taxon>
        <taxon>Aureoumbra</taxon>
    </lineage>
</organism>
<evidence type="ECO:0008006" key="11">
    <source>
        <dbReference type="Google" id="ProtNLM"/>
    </source>
</evidence>
<keyword evidence="8" id="KW-0732">Signal</keyword>
<feature type="region of interest" description="Disordered" evidence="6">
    <location>
        <begin position="340"/>
        <end position="361"/>
    </location>
</feature>
<accession>A0A6S8BNU5</accession>